<feature type="compositionally biased region" description="Low complexity" evidence="1">
    <location>
        <begin position="79"/>
        <end position="89"/>
    </location>
</feature>
<name>Q4A295_EHV8U</name>
<feature type="region of interest" description="Disordered" evidence="1">
    <location>
        <begin position="1"/>
        <end position="174"/>
    </location>
</feature>
<feature type="compositionally biased region" description="Basic and acidic residues" evidence="1">
    <location>
        <begin position="95"/>
        <end position="109"/>
    </location>
</feature>
<feature type="compositionally biased region" description="Low complexity" evidence="1">
    <location>
        <begin position="111"/>
        <end position="146"/>
    </location>
</feature>
<dbReference type="EMBL" id="AJ890364">
    <property type="protein sequence ID" value="CAI65811.1"/>
    <property type="molecule type" value="Genomic_DNA"/>
</dbReference>
<dbReference type="InterPro" id="IPR043910">
    <property type="entry name" value="DUF5767"/>
</dbReference>
<evidence type="ECO:0000256" key="1">
    <source>
        <dbReference type="SAM" id="MobiDB-lite"/>
    </source>
</evidence>
<sequence>MGGPGSTFSETDVRHFMAIGNPEQIDVNAKVEPTLSSSAPRMPAPKPQDGMEPFTLSAQQQRGAGALPRIGEGGTEYDSSSSEGEPISSRIVGGKKPEVKKPQKSERTVRPTRSTASAPTTAKKANSNSGSDSDSYSDYSNSSDGSTSRRARTMAASKVSSAPAETTVSSTTESTIKYDRPSKQDMLYELDRFVETHNVKLSRHFTISDHIDDIERELNMHRQQVSDASMIVIMREGLLALTAGVEMANSRLGLLSLDGWSNEVSADSRRYDPTLVRLKQKYMRTSVLQPEAELAFLLGSSAISFHIKSRNKKIESAARRESRRKSTKNVEETDDEEEELPSTFTEQKAAPA</sequence>
<dbReference type="GeneID" id="3654718"/>
<protein>
    <submittedName>
        <fullName evidence="2">Uncharacterized protein</fullName>
    </submittedName>
</protein>
<gene>
    <name evidence="2" type="ORF">EhV384</name>
</gene>
<organism evidence="2 3">
    <name type="scientific">Emiliania huxleyi virus 86 (isolate United Kingdom/English Channel/1999)</name>
    <name type="common">EhV-86</name>
    <dbReference type="NCBI Taxonomy" id="654925"/>
    <lineage>
        <taxon>Viruses</taxon>
        <taxon>Varidnaviria</taxon>
        <taxon>Bamfordvirae</taxon>
        <taxon>Nucleocytoviricota</taxon>
        <taxon>Megaviricetes</taxon>
        <taxon>Algavirales</taxon>
        <taxon>Phycodnaviridae</taxon>
        <taxon>Coccolithovirus</taxon>
        <taxon>Coccolithovirus huxleyi</taxon>
        <taxon>Emiliania huxleyi virus 86</taxon>
    </lineage>
</organism>
<feature type="region of interest" description="Disordered" evidence="1">
    <location>
        <begin position="312"/>
        <end position="352"/>
    </location>
</feature>
<dbReference type="KEGG" id="vg:3654718"/>
<accession>Q4A295</accession>
<reference evidence="2 3" key="1">
    <citation type="journal article" date="2005" name="Science">
        <title>Complete genome sequence and lytic phase transcription profile of a Coccolithovirus.</title>
        <authorList>
            <person name="Wilson W.H."/>
            <person name="Schroeder D.C."/>
            <person name="Allen M.J."/>
            <person name="Holden M.T.G."/>
            <person name="Parkhill J."/>
            <person name="Barrell B.G."/>
            <person name="Churcher C."/>
            <person name="Hamlin N."/>
            <person name="Mungall K."/>
            <person name="Norbertczak H."/>
            <person name="Quail M.A."/>
            <person name="Price C."/>
            <person name="Rabbinowitsch E."/>
            <person name="Walker D."/>
            <person name="Craigon M."/>
            <person name="Roy D."/>
            <person name="Ghazal P."/>
        </authorList>
    </citation>
    <scope>NUCLEOTIDE SEQUENCE [LARGE SCALE GENOMIC DNA]</scope>
    <source>
        <strain evidence="3">Isolate United Kingdom/English Channel/1999</strain>
    </source>
</reference>
<evidence type="ECO:0000313" key="3">
    <source>
        <dbReference type="Proteomes" id="UP000000863"/>
    </source>
</evidence>
<dbReference type="RefSeq" id="YP_294142.1">
    <property type="nucleotide sequence ID" value="NC_007346.1"/>
</dbReference>
<feature type="compositionally biased region" description="Polar residues" evidence="1">
    <location>
        <begin position="1"/>
        <end position="10"/>
    </location>
</feature>
<proteinExistence type="predicted"/>
<dbReference type="Proteomes" id="UP000000863">
    <property type="component" value="Segment"/>
</dbReference>
<evidence type="ECO:0000313" key="2">
    <source>
        <dbReference type="EMBL" id="CAI65811.1"/>
    </source>
</evidence>
<organismHost>
    <name type="scientific">Emiliania huxleyi</name>
    <name type="common">Coccolithophore</name>
    <name type="synonym">Pontosphaera huxleyi</name>
    <dbReference type="NCBI Taxonomy" id="2903"/>
</organismHost>
<feature type="compositionally biased region" description="Low complexity" evidence="1">
    <location>
        <begin position="159"/>
        <end position="174"/>
    </location>
</feature>
<keyword evidence="3" id="KW-1185">Reference proteome</keyword>
<dbReference type="Pfam" id="PF19071">
    <property type="entry name" value="DUF5767"/>
    <property type="match status" value="1"/>
</dbReference>